<dbReference type="STRING" id="1678637.AC230_19345"/>
<dbReference type="Pfam" id="PF08541">
    <property type="entry name" value="ACP_syn_III_C"/>
    <property type="match status" value="1"/>
</dbReference>
<dbReference type="PANTHER" id="PTHR34069">
    <property type="entry name" value="3-OXOACYL-[ACYL-CARRIER-PROTEIN] SYNTHASE 3"/>
    <property type="match status" value="1"/>
</dbReference>
<dbReference type="EMBL" id="LFXA01000012">
    <property type="protein sequence ID" value="KNB50936.1"/>
    <property type="molecule type" value="Genomic_DNA"/>
</dbReference>
<keyword evidence="7" id="KW-1185">Reference proteome</keyword>
<dbReference type="InterPro" id="IPR013751">
    <property type="entry name" value="ACP_syn_III_N"/>
</dbReference>
<dbReference type="SUPFAM" id="SSF53901">
    <property type="entry name" value="Thiolase-like"/>
    <property type="match status" value="1"/>
</dbReference>
<dbReference type="CDD" id="cd00827">
    <property type="entry name" value="init_cond_enzymes"/>
    <property type="match status" value="1"/>
</dbReference>
<keyword evidence="2" id="KW-0808">Transferase</keyword>
<evidence type="ECO:0008006" key="8">
    <source>
        <dbReference type="Google" id="ProtNLM"/>
    </source>
</evidence>
<name>A0A0K9XCR8_9ACTN</name>
<comment type="caution">
    <text evidence="6">The sequence shown here is derived from an EMBL/GenBank/DDBJ whole genome shotgun (WGS) entry which is preliminary data.</text>
</comment>
<dbReference type="PANTHER" id="PTHR34069:SF2">
    <property type="entry name" value="BETA-KETOACYL-[ACYL-CARRIER-PROTEIN] SYNTHASE III"/>
    <property type="match status" value="1"/>
</dbReference>
<accession>A0A0K9XCR8</accession>
<keyword evidence="1" id="KW-0963">Cytoplasm</keyword>
<dbReference type="InterPro" id="IPR013747">
    <property type="entry name" value="ACP_syn_III_C"/>
</dbReference>
<dbReference type="Pfam" id="PF08545">
    <property type="entry name" value="ACP_syn_III"/>
    <property type="match status" value="1"/>
</dbReference>
<dbReference type="InterPro" id="IPR016039">
    <property type="entry name" value="Thiolase-like"/>
</dbReference>
<dbReference type="GO" id="GO:0044550">
    <property type="term" value="P:secondary metabolite biosynthetic process"/>
    <property type="evidence" value="ECO:0007669"/>
    <property type="project" value="TreeGrafter"/>
</dbReference>
<proteinExistence type="predicted"/>
<keyword evidence="3" id="KW-0012">Acyltransferase</keyword>
<evidence type="ECO:0000259" key="5">
    <source>
        <dbReference type="Pfam" id="PF08545"/>
    </source>
</evidence>
<dbReference type="GO" id="GO:0004315">
    <property type="term" value="F:3-oxoacyl-[acyl-carrier-protein] synthase activity"/>
    <property type="evidence" value="ECO:0007669"/>
    <property type="project" value="InterPro"/>
</dbReference>
<evidence type="ECO:0000256" key="3">
    <source>
        <dbReference type="ARBA" id="ARBA00023315"/>
    </source>
</evidence>
<evidence type="ECO:0000256" key="2">
    <source>
        <dbReference type="ARBA" id="ARBA00022679"/>
    </source>
</evidence>
<dbReference type="Proteomes" id="UP000037288">
    <property type="component" value="Unassembled WGS sequence"/>
</dbReference>
<dbReference type="PATRIC" id="fig|1678637.3.peg.4158"/>
<sequence>MIWNDLYIAGLGTYLPPTVHTDDMVREGVLTAQRRESLGYHSVLVETEKAAPDMAALAGSRAVAQSGIPVEEFGLVVHGSLWFQGRPMWPAASYVASRALGDAVPALDMGQQCNAGLGSLELAASHLAAGTRGSAVLLTTGDRFAPPAIDRWNTHDASVYADAGTAMVLSRNGGYARVLATTTTSDNFFEGMNRGTGPLDACPPSPERPISMAARKAEFGEANPGTETFTRLLTAIATARQSVLDQLGMKIGDMKKVIDVASRGGLGDEQYCQFFGIAPEQSTWDFGSRTGHLGAGDHFAGLADLLRTGQVGPGDLVMLFGGGGGYTCTAAVVEILQTPTW</sequence>
<dbReference type="Gene3D" id="3.40.47.10">
    <property type="match status" value="2"/>
</dbReference>
<protein>
    <recommendedName>
        <fullName evidence="8">3-oxoacyl-ACP synthase</fullName>
    </recommendedName>
</protein>
<organism evidence="6 7">
    <name type="scientific">Streptomyces caatingaensis</name>
    <dbReference type="NCBI Taxonomy" id="1678637"/>
    <lineage>
        <taxon>Bacteria</taxon>
        <taxon>Bacillati</taxon>
        <taxon>Actinomycetota</taxon>
        <taxon>Actinomycetes</taxon>
        <taxon>Kitasatosporales</taxon>
        <taxon>Streptomycetaceae</taxon>
        <taxon>Streptomyces</taxon>
    </lineage>
</organism>
<evidence type="ECO:0000259" key="4">
    <source>
        <dbReference type="Pfam" id="PF08541"/>
    </source>
</evidence>
<dbReference type="GO" id="GO:0006633">
    <property type="term" value="P:fatty acid biosynthetic process"/>
    <property type="evidence" value="ECO:0007669"/>
    <property type="project" value="InterPro"/>
</dbReference>
<feature type="domain" description="Beta-ketoacyl-[acyl-carrier-protein] synthase III C-terminal" evidence="4">
    <location>
        <begin position="249"/>
        <end position="335"/>
    </location>
</feature>
<evidence type="ECO:0000313" key="6">
    <source>
        <dbReference type="EMBL" id="KNB50936.1"/>
    </source>
</evidence>
<feature type="domain" description="Beta-ketoacyl-[acyl-carrier-protein] synthase III N-terminal" evidence="5">
    <location>
        <begin position="107"/>
        <end position="186"/>
    </location>
</feature>
<dbReference type="RefSeq" id="WP_049717541.1">
    <property type="nucleotide sequence ID" value="NZ_LFXA01000012.1"/>
</dbReference>
<reference evidence="7" key="1">
    <citation type="submission" date="2015-07" db="EMBL/GenBank/DDBJ databases">
        <title>Draft genome sequence of Streptomyces sp. CMAA 1322, a bacterium isolated from Caatinga biome, from dry forest semiarid of Brazil.</title>
        <authorList>
            <person name="Santos S.N."/>
            <person name="Gacesa R."/>
            <person name="Taketani R.G."/>
            <person name="Long P.F."/>
            <person name="Melo I.S."/>
        </authorList>
    </citation>
    <scope>NUCLEOTIDE SEQUENCE [LARGE SCALE GENOMIC DNA]</scope>
    <source>
        <strain evidence="7">CMAA 1322</strain>
    </source>
</reference>
<evidence type="ECO:0000256" key="1">
    <source>
        <dbReference type="ARBA" id="ARBA00022490"/>
    </source>
</evidence>
<evidence type="ECO:0000313" key="7">
    <source>
        <dbReference type="Proteomes" id="UP000037288"/>
    </source>
</evidence>
<dbReference type="AlphaFoldDB" id="A0A0K9XCR8"/>
<gene>
    <name evidence="6" type="ORF">AC230_19345</name>
</gene>